<dbReference type="GO" id="GO:0016491">
    <property type="term" value="F:oxidoreductase activity"/>
    <property type="evidence" value="ECO:0007669"/>
    <property type="project" value="InterPro"/>
</dbReference>
<dbReference type="eggNOG" id="COG0778">
    <property type="taxonomic scope" value="Bacteria"/>
</dbReference>
<organism evidence="2 3">
    <name type="scientific">Sulfurospirillum barnesii (strain ATCC 700032 / DSM 10660 / SES-3)</name>
    <dbReference type="NCBI Taxonomy" id="760154"/>
    <lineage>
        <taxon>Bacteria</taxon>
        <taxon>Pseudomonadati</taxon>
        <taxon>Campylobacterota</taxon>
        <taxon>Epsilonproteobacteria</taxon>
        <taxon>Campylobacterales</taxon>
        <taxon>Sulfurospirillaceae</taxon>
        <taxon>Sulfurospirillum</taxon>
    </lineage>
</organism>
<keyword evidence="3" id="KW-1185">Reference proteome</keyword>
<dbReference type="HOGENOM" id="CLU_056375_0_0_7"/>
<dbReference type="SUPFAM" id="SSF55469">
    <property type="entry name" value="FMN-dependent nitroreductase-like"/>
    <property type="match status" value="1"/>
</dbReference>
<sequence length="422" mass="48675">MLAYHTQTMHSYHSVRDKSHYMDWDHQPKQFKIYPETYMRIPLDKKNPEHRFLYLIGGLTAQKNYPGVSYALRTNPSAGALYPTEIYLQIRDRKGFINGIYHLSPQESALVLLHPLDEEEGVENCLHVKRVSGFIFLFSALYYRSSWKYRDRSFRYCLHDTGHMLGTLEASCTLSGKSYRILYDIEKKALNAHFGFGMEEFFFSSAIVGVEDKNLTCKALSMQLPYVDGTGTFESNERVEKAYEETCELCLKLQTAMPMFDLDKERLQHAIWKRRSIREFTQKSLLKEEFLEVMRFITQPIPSDCDVDVQLYAIINRVEGMWQGVWKEGVYVESGNFARKAGYLCLEQALGEQSGVTFFLVGNDEQNYQAMMQKVGIIGHRLYLISEYLGFGCSGIGAYYDEEVAAFLKSDGMILYALAIGR</sequence>
<evidence type="ECO:0000259" key="1">
    <source>
        <dbReference type="Pfam" id="PF00881"/>
    </source>
</evidence>
<dbReference type="Pfam" id="PF00881">
    <property type="entry name" value="Nitroreductase"/>
    <property type="match status" value="1"/>
</dbReference>
<evidence type="ECO:0000313" key="3">
    <source>
        <dbReference type="Proteomes" id="UP000006176"/>
    </source>
</evidence>
<feature type="domain" description="Nitroreductase" evidence="1">
    <location>
        <begin position="273"/>
        <end position="422"/>
    </location>
</feature>
<dbReference type="AlphaFoldDB" id="I3XUU1"/>
<dbReference type="Proteomes" id="UP000006176">
    <property type="component" value="Chromosome"/>
</dbReference>
<dbReference type="RefSeq" id="WP_014768595.1">
    <property type="nucleotide sequence ID" value="NC_018002.1"/>
</dbReference>
<dbReference type="InterPro" id="IPR029479">
    <property type="entry name" value="Nitroreductase"/>
</dbReference>
<dbReference type="KEGG" id="sba:Sulba_0397"/>
<gene>
    <name evidence="2" type="ordered locus">Sulba_0397</name>
</gene>
<reference evidence="2 3" key="1">
    <citation type="submission" date="2012-06" db="EMBL/GenBank/DDBJ databases">
        <title>Complete sequence of Sulfurospirillum barnesii SES-3.</title>
        <authorList>
            <consortium name="US DOE Joint Genome Institute"/>
            <person name="Lucas S."/>
            <person name="Han J."/>
            <person name="Lapidus A."/>
            <person name="Cheng J.-F."/>
            <person name="Goodwin L."/>
            <person name="Pitluck S."/>
            <person name="Peters L."/>
            <person name="Ovchinnikova G."/>
            <person name="Lu M."/>
            <person name="Detter J.C."/>
            <person name="Han C."/>
            <person name="Tapia R."/>
            <person name="Land M."/>
            <person name="Hauser L."/>
            <person name="Kyrpides N."/>
            <person name="Ivanova N."/>
            <person name="Pagani I."/>
            <person name="Stolz J."/>
            <person name="Arkin A."/>
            <person name="Dehal P."/>
            <person name="Oremland R."/>
            <person name="Saltikov C."/>
            <person name="Basu P."/>
            <person name="Hollibaugh J."/>
            <person name="Newman D."/>
            <person name="Stolyar S."/>
            <person name="Hazen T."/>
            <person name="Woyke T."/>
        </authorList>
    </citation>
    <scope>NUCLEOTIDE SEQUENCE [LARGE SCALE GENOMIC DNA]</scope>
    <source>
        <strain evidence="3">ATCC 700032 / DSM 10660 / SES-3</strain>
    </source>
</reference>
<dbReference type="STRING" id="760154.Sulba_0397"/>
<proteinExistence type="predicted"/>
<dbReference type="PANTHER" id="PTHR42741:SF3">
    <property type="entry name" value="NITROREDUCTASE FAMILY PROTEIN"/>
    <property type="match status" value="1"/>
</dbReference>
<dbReference type="InterPro" id="IPR000415">
    <property type="entry name" value="Nitroreductase-like"/>
</dbReference>
<dbReference type="EMBL" id="CP003333">
    <property type="protein sequence ID" value="AFL67715.1"/>
    <property type="molecule type" value="Genomic_DNA"/>
</dbReference>
<dbReference type="PATRIC" id="fig|760154.4.peg.394"/>
<dbReference type="Gene3D" id="3.40.109.10">
    <property type="entry name" value="NADH Oxidase"/>
    <property type="match status" value="2"/>
</dbReference>
<dbReference type="OrthoDB" id="9801593at2"/>
<name>I3XUU1_SULBS</name>
<protein>
    <submittedName>
        <fullName evidence="2">Nitroreductase family protein</fullName>
    </submittedName>
</protein>
<dbReference type="CDD" id="cd02142">
    <property type="entry name" value="McbC_SagB-like_oxidoreductase"/>
    <property type="match status" value="1"/>
</dbReference>
<evidence type="ECO:0000313" key="2">
    <source>
        <dbReference type="EMBL" id="AFL67715.1"/>
    </source>
</evidence>
<accession>I3XUU1</accession>
<dbReference type="PANTHER" id="PTHR42741">
    <property type="entry name" value="NITROREDUCTASE FAMILY PROTEIN"/>
    <property type="match status" value="1"/>
</dbReference>